<dbReference type="OrthoDB" id="3981031at2759"/>
<gene>
    <name evidence="2" type="ORF">CYFA0S_24e01618g</name>
</gene>
<name>A0A061BBC8_CYBFA</name>
<organism evidence="2">
    <name type="scientific">Cyberlindnera fabianii</name>
    <name type="common">Yeast</name>
    <name type="synonym">Hansenula fabianii</name>
    <dbReference type="NCBI Taxonomy" id="36022"/>
    <lineage>
        <taxon>Eukaryota</taxon>
        <taxon>Fungi</taxon>
        <taxon>Dikarya</taxon>
        <taxon>Ascomycota</taxon>
        <taxon>Saccharomycotina</taxon>
        <taxon>Saccharomycetes</taxon>
        <taxon>Phaffomycetales</taxon>
        <taxon>Phaffomycetaceae</taxon>
        <taxon>Cyberlindnera</taxon>
    </lineage>
</organism>
<evidence type="ECO:0000256" key="1">
    <source>
        <dbReference type="SAM" id="MobiDB-lite"/>
    </source>
</evidence>
<protein>
    <submittedName>
        <fullName evidence="2">CYFA0S24e01618g1_1</fullName>
    </submittedName>
</protein>
<proteinExistence type="predicted"/>
<dbReference type="EMBL" id="LK052909">
    <property type="protein sequence ID" value="CDR46634.1"/>
    <property type="molecule type" value="Genomic_DNA"/>
</dbReference>
<sequence length="530" mass="59988">MPPILRLRLLSSSSRSARCHFHTLLHTRPRTGINMSHRTIPQHNHHLQLKGPGRILWSYFTAPSNLVFVSTNLLALTILGTWRGLHTASRRNTGIEDDGIITLGQEEEELMGMDQFTRTRGVLNFKKRSIINELDTDVFEGQEFDLPMTEEDLDAYGPTKGRDVKTERIQNMIVDELLYLYNAQEELSTMFEKGIKLDSLHELNQSQKEAALRSLMATIDTQEQEITSLEEFIDRVPSDEIHQLIATISSKAVLHSMHSSTTSKPITSYEEREATPRTYSRHAPSNQLPSLLREYKDITSPSPSFLVSSASAILNTNLNLSPISSLFPQLLNTPTPNENFHILSNIISNTLMQTNNVHSEHDLDWIMKSAIAYSNRPLFTTCLTKLRLTDTPTDPRLLINRMSFGNDSLSLSTYTNLLDGAIRLEYDETTVMKAVNKTISGLFIDERGQVRVKIQGLIPRMSYRVRKAWESADTDFVSTVLKIGVKFENKGVVKWCVDALMLRVQQGLIEKSIVIDAVKALESRGLYEEA</sequence>
<dbReference type="AlphaFoldDB" id="A0A061BBC8"/>
<feature type="region of interest" description="Disordered" evidence="1">
    <location>
        <begin position="259"/>
        <end position="286"/>
    </location>
</feature>
<accession>A0A061BBC8</accession>
<evidence type="ECO:0000313" key="2">
    <source>
        <dbReference type="EMBL" id="CDR46634.1"/>
    </source>
</evidence>
<dbReference type="VEuPathDB" id="FungiDB:BON22_2785"/>
<reference evidence="2" key="1">
    <citation type="journal article" date="2014" name="Genome Announc.">
        <title>Genome sequence of the yeast Cyberlindnera fabianii (Hansenula fabianii).</title>
        <authorList>
            <person name="Freel K.C."/>
            <person name="Sarilar V."/>
            <person name="Neuveglise C."/>
            <person name="Devillers H."/>
            <person name="Friedrich A."/>
            <person name="Schacherer J."/>
        </authorList>
    </citation>
    <scope>NUCLEOTIDE SEQUENCE</scope>
    <source>
        <strain evidence="2">YJS4271</strain>
    </source>
</reference>